<dbReference type="AlphaFoldDB" id="A0A0Q3HDG4"/>
<gene>
    <name evidence="2" type="ORF">BRADI_1g55352v3</name>
</gene>
<accession>A0A0Q3HDG4</accession>
<dbReference type="EMBL" id="CM000880">
    <property type="protein sequence ID" value="KQK20565.1"/>
    <property type="molecule type" value="Genomic_DNA"/>
</dbReference>
<feature type="region of interest" description="Disordered" evidence="1">
    <location>
        <begin position="1"/>
        <end position="41"/>
    </location>
</feature>
<evidence type="ECO:0000313" key="2">
    <source>
        <dbReference type="EMBL" id="KQK20565.1"/>
    </source>
</evidence>
<reference evidence="2 3" key="1">
    <citation type="journal article" date="2010" name="Nature">
        <title>Genome sequencing and analysis of the model grass Brachypodium distachyon.</title>
        <authorList>
            <consortium name="International Brachypodium Initiative"/>
        </authorList>
    </citation>
    <scope>NUCLEOTIDE SEQUENCE [LARGE SCALE GENOMIC DNA]</scope>
    <source>
        <strain evidence="2 3">Bd21</strain>
    </source>
</reference>
<feature type="region of interest" description="Disordered" evidence="1">
    <location>
        <begin position="49"/>
        <end position="68"/>
    </location>
</feature>
<dbReference type="Proteomes" id="UP000008810">
    <property type="component" value="Chromosome 1"/>
</dbReference>
<protein>
    <submittedName>
        <fullName evidence="2 3">Uncharacterized protein</fullName>
    </submittedName>
</protein>
<dbReference type="EnsemblPlants" id="KQK20565">
    <property type="protein sequence ID" value="KQK20565"/>
    <property type="gene ID" value="BRADI_1g55352v3"/>
</dbReference>
<keyword evidence="4" id="KW-1185">Reference proteome</keyword>
<evidence type="ECO:0000313" key="4">
    <source>
        <dbReference type="Proteomes" id="UP000008810"/>
    </source>
</evidence>
<reference evidence="3" key="3">
    <citation type="submission" date="2018-08" db="UniProtKB">
        <authorList>
            <consortium name="EnsemblPlants"/>
        </authorList>
    </citation>
    <scope>IDENTIFICATION</scope>
    <source>
        <strain evidence="3">cv. Bd21</strain>
    </source>
</reference>
<feature type="region of interest" description="Disordered" evidence="1">
    <location>
        <begin position="115"/>
        <end position="165"/>
    </location>
</feature>
<feature type="compositionally biased region" description="Polar residues" evidence="1">
    <location>
        <begin position="11"/>
        <end position="26"/>
    </location>
</feature>
<feature type="compositionally biased region" description="Gly residues" evidence="1">
    <location>
        <begin position="138"/>
        <end position="152"/>
    </location>
</feature>
<evidence type="ECO:0000313" key="3">
    <source>
        <dbReference type="EnsemblPlants" id="KQK20565"/>
    </source>
</evidence>
<feature type="compositionally biased region" description="Low complexity" evidence="1">
    <location>
        <begin position="153"/>
        <end position="165"/>
    </location>
</feature>
<sequence length="193" mass="19970">MEFRRTRGGRQASTPTPAKLGSNPTSGGSGYGATGPAKRVGCENCRDLEPAAGGARFGGTAGRAPATARREWRRAWWSGKEQEAALWALGRPSESVAGSTTLCATAATARGVLELRSRLRGSGSTPEDGERRRRGARGRGGPNGGAVGGGGAVRPPKTAPTPAARVMKELQLECLHGMETREVLASAQRIGPP</sequence>
<proteinExistence type="predicted"/>
<name>A0A0Q3HDG4_BRADI</name>
<reference evidence="2" key="2">
    <citation type="submission" date="2017-06" db="EMBL/GenBank/DDBJ databases">
        <title>WGS assembly of Brachypodium distachyon.</title>
        <authorList>
            <consortium name="The International Brachypodium Initiative"/>
            <person name="Lucas S."/>
            <person name="Harmon-Smith M."/>
            <person name="Lail K."/>
            <person name="Tice H."/>
            <person name="Grimwood J."/>
            <person name="Bruce D."/>
            <person name="Barry K."/>
            <person name="Shu S."/>
            <person name="Lindquist E."/>
            <person name="Wang M."/>
            <person name="Pitluck S."/>
            <person name="Vogel J.P."/>
            <person name="Garvin D.F."/>
            <person name="Mockler T.C."/>
            <person name="Schmutz J."/>
            <person name="Rokhsar D."/>
            <person name="Bevan M.W."/>
        </authorList>
    </citation>
    <scope>NUCLEOTIDE SEQUENCE</scope>
    <source>
        <strain evidence="2">Bd21</strain>
    </source>
</reference>
<dbReference type="InParanoid" id="A0A0Q3HDG4"/>
<dbReference type="Gramene" id="KQK20565">
    <property type="protein sequence ID" value="KQK20565"/>
    <property type="gene ID" value="BRADI_1g55352v3"/>
</dbReference>
<organism evidence="2">
    <name type="scientific">Brachypodium distachyon</name>
    <name type="common">Purple false brome</name>
    <name type="synonym">Trachynia distachya</name>
    <dbReference type="NCBI Taxonomy" id="15368"/>
    <lineage>
        <taxon>Eukaryota</taxon>
        <taxon>Viridiplantae</taxon>
        <taxon>Streptophyta</taxon>
        <taxon>Embryophyta</taxon>
        <taxon>Tracheophyta</taxon>
        <taxon>Spermatophyta</taxon>
        <taxon>Magnoliopsida</taxon>
        <taxon>Liliopsida</taxon>
        <taxon>Poales</taxon>
        <taxon>Poaceae</taxon>
        <taxon>BOP clade</taxon>
        <taxon>Pooideae</taxon>
        <taxon>Stipodae</taxon>
        <taxon>Brachypodieae</taxon>
        <taxon>Brachypodium</taxon>
    </lineage>
</organism>
<evidence type="ECO:0000256" key="1">
    <source>
        <dbReference type="SAM" id="MobiDB-lite"/>
    </source>
</evidence>